<evidence type="ECO:0000313" key="3">
    <source>
        <dbReference type="Proteomes" id="UP000285301"/>
    </source>
</evidence>
<gene>
    <name evidence="2" type="ORF">B4U79_04540</name>
</gene>
<reference evidence="2 3" key="1">
    <citation type="journal article" date="2018" name="Gigascience">
        <title>Genomes of trombidid mites reveal novel predicted allergens and laterally-transferred genes associated with secondary metabolism.</title>
        <authorList>
            <person name="Dong X."/>
            <person name="Chaisiri K."/>
            <person name="Xia D."/>
            <person name="Armstrong S.D."/>
            <person name="Fang Y."/>
            <person name="Donnelly M.J."/>
            <person name="Kadowaki T."/>
            <person name="McGarry J.W."/>
            <person name="Darby A.C."/>
            <person name="Makepeace B.L."/>
        </authorList>
    </citation>
    <scope>NUCLEOTIDE SEQUENCE [LARGE SCALE GENOMIC DNA]</scope>
    <source>
        <strain evidence="2">UoL-WK</strain>
    </source>
</reference>
<dbReference type="AlphaFoldDB" id="A0A3S3QRG4"/>
<dbReference type="Gene3D" id="2.60.40.200">
    <property type="entry name" value="Superoxide dismutase, copper/zinc binding domain"/>
    <property type="match status" value="2"/>
</dbReference>
<dbReference type="EMBL" id="NCKU01001191">
    <property type="protein sequence ID" value="RWS12836.1"/>
    <property type="molecule type" value="Genomic_DNA"/>
</dbReference>
<dbReference type="InterPro" id="IPR036423">
    <property type="entry name" value="SOD-like_Cu/Zn_dom_sf"/>
</dbReference>
<dbReference type="InterPro" id="IPR053257">
    <property type="entry name" value="Cu-only_SOD"/>
</dbReference>
<dbReference type="GO" id="GO:0046872">
    <property type="term" value="F:metal ion binding"/>
    <property type="evidence" value="ECO:0007669"/>
    <property type="project" value="InterPro"/>
</dbReference>
<dbReference type="GO" id="GO:0006801">
    <property type="term" value="P:superoxide metabolic process"/>
    <property type="evidence" value="ECO:0007669"/>
    <property type="project" value="InterPro"/>
</dbReference>
<name>A0A3S3QRG4_9ACAR</name>
<sequence length="680" mass="75074">MFSKRCRIEANQGRQHYNQAVHGSYQPHYPSRPLSNSSQPLHPKHPQTNHAHRPIVELPPHSPLPPSEPILPPPQIPHKPIAREAPLPPLVPEPPPGSLVAYIHSSGIMGYMLLTPGSAQTTIRYHIVGVLQTETFRWKIYTQPTLPLTTSCSPTVIGTMLTDLTETLGPLRGGRGVLQSNIDLTGDDSILGKTLILEGIESGIRICTTLLPATKKVFAEAKLHSPVAGMVRIFQTSVRTGIITEYMMYSDGRRKDSVHQWALVQGSAEDATPEARVTNEQQKCRNFVGVPLIESNSAKAKPLTVSTEMPTIKGRTYQTVQAITSFDTVPIVYLILYEEKDTKTILACAALDLIEPKKAAAKFSSNEIQGSLTFTQETPYDPTQVEVNIKLFERAYSYGIDVLPTIKRRTVETKKCPNVKETIYNPLNKDPEEVPPQGEGSSDQYAVGDLSGKYGTLENVQEENFKVIDCNLPLFGYFSVVGRAIIFYSPDGPAIGCSNINLVDTNLTTSYATFDVPFQGQFIFRQRTGRCSDDMYIYIEASKPEQQGSEKTFNHPWHVHEKQVNAGFEHLSSTDCAAAGPHLNTYNTSTACIYQRDCTLFTSLRCENGDLTGKLSAIDIPVYKLLDGGEPDVGKYYFIDNNIANCGPASIIGRSIVIHSEDFGSPRVTCANILEFKSKP</sequence>
<comment type="caution">
    <text evidence="2">The sequence shown here is derived from an EMBL/GenBank/DDBJ whole genome shotgun (WGS) entry which is preliminary data.</text>
</comment>
<feature type="region of interest" description="Disordered" evidence="1">
    <location>
        <begin position="422"/>
        <end position="443"/>
    </location>
</feature>
<dbReference type="Proteomes" id="UP000285301">
    <property type="component" value="Unassembled WGS sequence"/>
</dbReference>
<dbReference type="PANTHER" id="PTHR20910:SF1">
    <property type="entry name" value="SUPEROXIDE DISMUTASE COPPER_ZINC BINDING DOMAIN-CONTAINING PROTEIN"/>
    <property type="match status" value="1"/>
</dbReference>
<dbReference type="OrthoDB" id="159229at2759"/>
<evidence type="ECO:0000313" key="2">
    <source>
        <dbReference type="EMBL" id="RWS12836.1"/>
    </source>
</evidence>
<protein>
    <submittedName>
        <fullName evidence="2">Uncharacterized protein</fullName>
    </submittedName>
</protein>
<keyword evidence="3" id="KW-1185">Reference proteome</keyword>
<evidence type="ECO:0000256" key="1">
    <source>
        <dbReference type="SAM" id="MobiDB-lite"/>
    </source>
</evidence>
<feature type="compositionally biased region" description="Basic residues" evidence="1">
    <location>
        <begin position="42"/>
        <end position="53"/>
    </location>
</feature>
<organism evidence="2 3">
    <name type="scientific">Dinothrombium tinctorium</name>
    <dbReference type="NCBI Taxonomy" id="1965070"/>
    <lineage>
        <taxon>Eukaryota</taxon>
        <taxon>Metazoa</taxon>
        <taxon>Ecdysozoa</taxon>
        <taxon>Arthropoda</taxon>
        <taxon>Chelicerata</taxon>
        <taxon>Arachnida</taxon>
        <taxon>Acari</taxon>
        <taxon>Acariformes</taxon>
        <taxon>Trombidiformes</taxon>
        <taxon>Prostigmata</taxon>
        <taxon>Anystina</taxon>
        <taxon>Parasitengona</taxon>
        <taxon>Trombidioidea</taxon>
        <taxon>Trombidiidae</taxon>
        <taxon>Dinothrombium</taxon>
    </lineage>
</organism>
<feature type="region of interest" description="Disordered" evidence="1">
    <location>
        <begin position="23"/>
        <end position="90"/>
    </location>
</feature>
<dbReference type="PANTHER" id="PTHR20910">
    <property type="entry name" value="AGAP001623-PA"/>
    <property type="match status" value="1"/>
</dbReference>
<accession>A0A3S3QRG4</accession>
<dbReference type="SUPFAM" id="SSF49329">
    <property type="entry name" value="Cu,Zn superoxide dismutase-like"/>
    <property type="match status" value="2"/>
</dbReference>
<proteinExistence type="predicted"/>
<feature type="compositionally biased region" description="Pro residues" evidence="1">
    <location>
        <begin position="60"/>
        <end position="77"/>
    </location>
</feature>